<proteinExistence type="predicted"/>
<dbReference type="AlphaFoldDB" id="A0A915A3D1"/>
<evidence type="ECO:0000313" key="1">
    <source>
        <dbReference type="Proteomes" id="UP000887569"/>
    </source>
</evidence>
<evidence type="ECO:0000313" key="2">
    <source>
        <dbReference type="WBParaSite" id="PgE363_g001_t02"/>
    </source>
</evidence>
<sequence>MNHEFQGKCHRDLQDLLEHIRVINDPYTQLAFLIMHADVAWYTAKVTKNAVDRRRQCSLAKKRYSGLLGKGTVALTSNDISLMKIL</sequence>
<dbReference type="Proteomes" id="UP000887569">
    <property type="component" value="Unplaced"/>
</dbReference>
<keyword evidence="1" id="KW-1185">Reference proteome</keyword>
<protein>
    <submittedName>
        <fullName evidence="2">Uncharacterized protein</fullName>
    </submittedName>
</protein>
<dbReference type="WBParaSite" id="PgE363_g001_t02">
    <property type="protein sequence ID" value="PgE363_g001_t02"/>
    <property type="gene ID" value="PgE363_g001"/>
</dbReference>
<reference evidence="2" key="1">
    <citation type="submission" date="2022-11" db="UniProtKB">
        <authorList>
            <consortium name="WormBaseParasite"/>
        </authorList>
    </citation>
    <scope>IDENTIFICATION</scope>
</reference>
<name>A0A915A3D1_PARUN</name>
<accession>A0A915A3D1</accession>
<organism evidence="1 2">
    <name type="scientific">Parascaris univalens</name>
    <name type="common">Nematode worm</name>
    <dbReference type="NCBI Taxonomy" id="6257"/>
    <lineage>
        <taxon>Eukaryota</taxon>
        <taxon>Metazoa</taxon>
        <taxon>Ecdysozoa</taxon>
        <taxon>Nematoda</taxon>
        <taxon>Chromadorea</taxon>
        <taxon>Rhabditida</taxon>
        <taxon>Spirurina</taxon>
        <taxon>Ascaridomorpha</taxon>
        <taxon>Ascaridoidea</taxon>
        <taxon>Ascarididae</taxon>
        <taxon>Parascaris</taxon>
    </lineage>
</organism>